<feature type="zinc finger region" description="C3H1-type" evidence="2">
    <location>
        <begin position="422"/>
        <end position="447"/>
    </location>
</feature>
<evidence type="ECO:0000259" key="3">
    <source>
        <dbReference type="PROSITE" id="PS50103"/>
    </source>
</evidence>
<keyword evidence="2" id="KW-0479">Metal-binding</keyword>
<evidence type="ECO:0000256" key="1">
    <source>
        <dbReference type="ARBA" id="ARBA00022737"/>
    </source>
</evidence>
<feature type="domain" description="C3H1-type" evidence="3">
    <location>
        <begin position="422"/>
        <end position="447"/>
    </location>
</feature>
<reference evidence="7" key="1">
    <citation type="submission" date="2017-02" db="UniProtKB">
        <authorList>
            <consortium name="WormBaseParasite"/>
        </authorList>
    </citation>
    <scope>IDENTIFICATION</scope>
</reference>
<protein>
    <submittedName>
        <fullName evidence="7">Zinc finger CCCH domain-containing protein 3</fullName>
    </submittedName>
</protein>
<evidence type="ECO:0000256" key="2">
    <source>
        <dbReference type="PROSITE-ProRule" id="PRU00723"/>
    </source>
</evidence>
<dbReference type="PANTHER" id="PTHR23102:SF24">
    <property type="entry name" value="CLEAVAGE AND POLYADENYLATION SPECIFICITY FACTOR SUBUNIT 4"/>
    <property type="match status" value="1"/>
</dbReference>
<sequence length="544" mass="62344">MDRIVASCELLFPHKKHSDTNDKCLRLMPPPPPPPLMLSPPLPLSPLSSPSSLSYPVTHNLSTSPSSAKFRIDTVHCTNNNDFRPADYQSQIGTNYSRDPIRSSELEAWVLTSDHFVKYSCDKKRNSTADKQSFIHWLNPPPPPPNFDPFCATQSKLSTSHSSDIKLTFCNTKSQFDEYEECQGSRNCSQPSGEAADFVLNKKIKVESEEDMPMELADEMHTTRSKFQGKICADIIFDSRPQMSVSRTFPLKNYFGKKYPFGNNKRTCHSANSAAVSFANISPQAPLIVRTATKLIRKSKFTSNLQRNSNPTANANDVLRQITEQRNVLVSLKKIVNNGTLSRNGMCWRRRRSSDPVNCDKTIYISEMASDETYKKKNLYLRRINSKIYTDDSDECFDFAERGECTAGSLCIYRHHGKIDHQEKKFCSRFLNGLCRDSRCRYSHDLADHQIPICDYYLRMVCSDVNCKFLHVKYAAGVKPCRFFNRGLCKRGIECICPHRYYYSVIQSKSVPVDNISEKRFFRYESEPSHEENECNTELLTWIE</sequence>
<dbReference type="GO" id="GO:0008270">
    <property type="term" value="F:zinc ion binding"/>
    <property type="evidence" value="ECO:0007669"/>
    <property type="project" value="UniProtKB-KW"/>
</dbReference>
<dbReference type="InterPro" id="IPR045348">
    <property type="entry name" value="CPSF4/Yth1"/>
</dbReference>
<dbReference type="SMART" id="SM00356">
    <property type="entry name" value="ZnF_C3H1"/>
    <property type="match status" value="4"/>
</dbReference>
<keyword evidence="6" id="KW-1185">Reference proteome</keyword>
<dbReference type="WBParaSite" id="DME_0000352101-mRNA-1">
    <property type="protein sequence ID" value="DME_0000352101-mRNA-1"/>
    <property type="gene ID" value="DME_0000352101"/>
</dbReference>
<feature type="domain" description="C3H1-type" evidence="3">
    <location>
        <begin position="390"/>
        <end position="418"/>
    </location>
</feature>
<dbReference type="Proteomes" id="UP000038040">
    <property type="component" value="Unplaced"/>
</dbReference>
<dbReference type="AlphaFoldDB" id="A0A0N4U8Y1"/>
<dbReference type="STRING" id="318479.A0A0N4U8Y1"/>
<dbReference type="InterPro" id="IPR000571">
    <property type="entry name" value="Znf_CCCH"/>
</dbReference>
<keyword evidence="2" id="KW-0862">Zinc</keyword>
<proteinExistence type="predicted"/>
<accession>A0A0N4U8Y1</accession>
<dbReference type="Proteomes" id="UP000274756">
    <property type="component" value="Unassembled WGS sequence"/>
</dbReference>
<dbReference type="GO" id="GO:0003723">
    <property type="term" value="F:RNA binding"/>
    <property type="evidence" value="ECO:0007669"/>
    <property type="project" value="InterPro"/>
</dbReference>
<dbReference type="Gene3D" id="4.10.1000.10">
    <property type="entry name" value="Zinc finger, CCCH-type"/>
    <property type="match status" value="1"/>
</dbReference>
<keyword evidence="2" id="KW-0863">Zinc-finger</keyword>
<dbReference type="PROSITE" id="PS50103">
    <property type="entry name" value="ZF_C3H1"/>
    <property type="match status" value="3"/>
</dbReference>
<reference evidence="4 6" key="2">
    <citation type="submission" date="2018-11" db="EMBL/GenBank/DDBJ databases">
        <authorList>
            <consortium name="Pathogen Informatics"/>
        </authorList>
    </citation>
    <scope>NUCLEOTIDE SEQUENCE [LARGE SCALE GENOMIC DNA]</scope>
</reference>
<dbReference type="PANTHER" id="PTHR23102">
    <property type="entry name" value="CLEAVAGE AND POLYADENYLATION SPECIFICITY FACTOR SUBUNIT 4-RELATED"/>
    <property type="match status" value="1"/>
</dbReference>
<feature type="domain" description="C3H1-type" evidence="3">
    <location>
        <begin position="475"/>
        <end position="502"/>
    </location>
</feature>
<evidence type="ECO:0000313" key="7">
    <source>
        <dbReference type="WBParaSite" id="DME_0000352101-mRNA-1"/>
    </source>
</evidence>
<evidence type="ECO:0000313" key="4">
    <source>
        <dbReference type="EMBL" id="VDN57553.1"/>
    </source>
</evidence>
<organism evidence="5 7">
    <name type="scientific">Dracunculus medinensis</name>
    <name type="common">Guinea worm</name>
    <dbReference type="NCBI Taxonomy" id="318479"/>
    <lineage>
        <taxon>Eukaryota</taxon>
        <taxon>Metazoa</taxon>
        <taxon>Ecdysozoa</taxon>
        <taxon>Nematoda</taxon>
        <taxon>Chromadorea</taxon>
        <taxon>Rhabditida</taxon>
        <taxon>Spirurina</taxon>
        <taxon>Dracunculoidea</taxon>
        <taxon>Dracunculidae</taxon>
        <taxon>Dracunculus</taxon>
    </lineage>
</organism>
<evidence type="ECO:0000313" key="6">
    <source>
        <dbReference type="Proteomes" id="UP000274756"/>
    </source>
</evidence>
<feature type="zinc finger region" description="C3H1-type" evidence="2">
    <location>
        <begin position="475"/>
        <end position="502"/>
    </location>
</feature>
<name>A0A0N4U8Y1_DRAME</name>
<dbReference type="OrthoDB" id="3247158at2759"/>
<gene>
    <name evidence="4" type="ORF">DME_LOCUS7526</name>
</gene>
<dbReference type="EMBL" id="UYYG01001161">
    <property type="protein sequence ID" value="VDN57553.1"/>
    <property type="molecule type" value="Genomic_DNA"/>
</dbReference>
<feature type="zinc finger region" description="C3H1-type" evidence="2">
    <location>
        <begin position="390"/>
        <end position="418"/>
    </location>
</feature>
<keyword evidence="1" id="KW-0677">Repeat</keyword>
<evidence type="ECO:0000313" key="5">
    <source>
        <dbReference type="Proteomes" id="UP000038040"/>
    </source>
</evidence>